<dbReference type="RefSeq" id="WP_388108896.1">
    <property type="nucleotide sequence ID" value="NZ_JBIAHM010000008.1"/>
</dbReference>
<dbReference type="Proteomes" id="UP001601303">
    <property type="component" value="Unassembled WGS sequence"/>
</dbReference>
<protein>
    <submittedName>
        <fullName evidence="2">Uncharacterized protein</fullName>
    </submittedName>
</protein>
<evidence type="ECO:0000313" key="3">
    <source>
        <dbReference type="Proteomes" id="UP001601303"/>
    </source>
</evidence>
<organism evidence="2 3">
    <name type="scientific">Streptomyces hokutonensis</name>
    <dbReference type="NCBI Taxonomy" id="1306990"/>
    <lineage>
        <taxon>Bacteria</taxon>
        <taxon>Bacillati</taxon>
        <taxon>Actinomycetota</taxon>
        <taxon>Actinomycetes</taxon>
        <taxon>Kitasatosporales</taxon>
        <taxon>Streptomycetaceae</taxon>
        <taxon>Streptomyces</taxon>
    </lineage>
</organism>
<gene>
    <name evidence="2" type="ORF">ACFYNQ_23770</name>
</gene>
<sequence>MSEADDADVVHTQLATWQRRIQQTAAGLTPPQTGSPQSALAPLLHQLVPVYNVASGLIGEMLRSTDSPLATTDTGRTYLVQLATALEHTNRSAALLSTAVTGLAEIHRLAPRPGTTAQAESSLNVMLGHAAALRSLQRALTAVTAPVADAPSSTRPAPTPVVAEQHRRPADGGTRPARRRP</sequence>
<keyword evidence="3" id="KW-1185">Reference proteome</keyword>
<evidence type="ECO:0000256" key="1">
    <source>
        <dbReference type="SAM" id="MobiDB-lite"/>
    </source>
</evidence>
<dbReference type="EMBL" id="JBIAHM010000008">
    <property type="protein sequence ID" value="MFE9601572.1"/>
    <property type="molecule type" value="Genomic_DNA"/>
</dbReference>
<reference evidence="2 3" key="1">
    <citation type="submission" date="2024-10" db="EMBL/GenBank/DDBJ databases">
        <title>The Natural Products Discovery Center: Release of the First 8490 Sequenced Strains for Exploring Actinobacteria Biosynthetic Diversity.</title>
        <authorList>
            <person name="Kalkreuter E."/>
            <person name="Kautsar S.A."/>
            <person name="Yang D."/>
            <person name="Bader C.D."/>
            <person name="Teijaro C.N."/>
            <person name="Fluegel L."/>
            <person name="Davis C.M."/>
            <person name="Simpson J.R."/>
            <person name="Lauterbach L."/>
            <person name="Steele A.D."/>
            <person name="Gui C."/>
            <person name="Meng S."/>
            <person name="Li G."/>
            <person name="Viehrig K."/>
            <person name="Ye F."/>
            <person name="Su P."/>
            <person name="Kiefer A.F."/>
            <person name="Nichols A."/>
            <person name="Cepeda A.J."/>
            <person name="Yan W."/>
            <person name="Fan B."/>
            <person name="Jiang Y."/>
            <person name="Adhikari A."/>
            <person name="Zheng C.-J."/>
            <person name="Schuster L."/>
            <person name="Cowan T.M."/>
            <person name="Smanski M.J."/>
            <person name="Chevrette M.G."/>
            <person name="De Carvalho L.P.S."/>
            <person name="Shen B."/>
        </authorList>
    </citation>
    <scope>NUCLEOTIDE SEQUENCE [LARGE SCALE GENOMIC DNA]</scope>
    <source>
        <strain evidence="2 3">NPDC006488</strain>
    </source>
</reference>
<evidence type="ECO:0000313" key="2">
    <source>
        <dbReference type="EMBL" id="MFE9601572.1"/>
    </source>
</evidence>
<name>A0ABW6M7U1_9ACTN</name>
<proteinExistence type="predicted"/>
<comment type="caution">
    <text evidence="2">The sequence shown here is derived from an EMBL/GenBank/DDBJ whole genome shotgun (WGS) entry which is preliminary data.</text>
</comment>
<accession>A0ABW6M7U1</accession>
<feature type="region of interest" description="Disordered" evidence="1">
    <location>
        <begin position="146"/>
        <end position="181"/>
    </location>
</feature>